<dbReference type="RefSeq" id="WP_047915196.1">
    <property type="nucleotide sequence ID" value="NZ_LN774769.1"/>
</dbReference>
<dbReference type="InterPro" id="IPR018672">
    <property type="entry name" value="DUF2140"/>
</dbReference>
<dbReference type="Pfam" id="PF09911">
    <property type="entry name" value="DUF2140"/>
    <property type="match status" value="1"/>
</dbReference>
<accession>A0A0D6DVJ2</accession>
<evidence type="ECO:0000313" key="3">
    <source>
        <dbReference type="Proteomes" id="UP000033166"/>
    </source>
</evidence>
<keyword evidence="1" id="KW-0472">Membrane</keyword>
<reference evidence="3" key="1">
    <citation type="submission" date="2015-01" db="EMBL/GenBank/DDBJ databases">
        <authorList>
            <person name="Andreevskaya M."/>
        </authorList>
    </citation>
    <scope>NUCLEOTIDE SEQUENCE [LARGE SCALE GENOMIC DNA]</scope>
    <source>
        <strain evidence="3">MKFS47</strain>
    </source>
</reference>
<dbReference type="STRING" id="1364.LP2241_20365"/>
<name>A0A0D6DVJ2_9LACT</name>
<evidence type="ECO:0000313" key="2">
    <source>
        <dbReference type="EMBL" id="CEN28005.1"/>
    </source>
</evidence>
<dbReference type="EMBL" id="LN774769">
    <property type="protein sequence ID" value="CEN28005.1"/>
    <property type="molecule type" value="Genomic_DNA"/>
</dbReference>
<dbReference type="HOGENOM" id="CLU_098230_1_1_9"/>
<keyword evidence="1" id="KW-1133">Transmembrane helix</keyword>
<keyword evidence="1" id="KW-0812">Transmembrane</keyword>
<gene>
    <name evidence="2" type="primary">yfaA</name>
    <name evidence="2" type="ORF">LACPI_0805</name>
</gene>
<proteinExistence type="predicted"/>
<sequence length="190" mass="21355">MKNKYWKYICLLVLAFNIAIIAVIGIQVTKHRDQKILDNVSVIKGVNKVADISTNTEQLNTVINKYLADFQDDKMTYKFYLSDKAVLEGSYKLFGTSIPLYIYFEPYALNSGAVDLKVTSISIGTLNIPTKTALSYIKGAYKLPSFVTINSQKQDVLIDLPQVAIAKDTFLQAGKIDLKNGQFVFHLMQK</sequence>
<evidence type="ECO:0000256" key="1">
    <source>
        <dbReference type="SAM" id="Phobius"/>
    </source>
</evidence>
<organism evidence="2 3">
    <name type="scientific">Pseudolactococcus piscium MKFS47</name>
    <dbReference type="NCBI Taxonomy" id="297352"/>
    <lineage>
        <taxon>Bacteria</taxon>
        <taxon>Bacillati</taxon>
        <taxon>Bacillota</taxon>
        <taxon>Bacilli</taxon>
        <taxon>Lactobacillales</taxon>
        <taxon>Streptococcaceae</taxon>
        <taxon>Pseudolactococcus</taxon>
    </lineage>
</organism>
<dbReference type="AlphaFoldDB" id="A0A0D6DVJ2"/>
<protein>
    <submittedName>
        <fullName evidence="2">Uncharacterized protein YfaA</fullName>
    </submittedName>
</protein>
<feature type="transmembrane region" description="Helical" evidence="1">
    <location>
        <begin position="6"/>
        <end position="26"/>
    </location>
</feature>
<dbReference type="Proteomes" id="UP000033166">
    <property type="component" value="Chromosome I"/>
</dbReference>
<dbReference type="KEGG" id="lpk:LACPI_0805"/>